<dbReference type="AlphaFoldDB" id="A0AAD5DHH4"/>
<gene>
    <name evidence="2" type="ORF">COHA_009614</name>
</gene>
<accession>A0AAD5DHH4</accession>
<dbReference type="EMBL" id="JADXDR010000184">
    <property type="protein sequence ID" value="KAI7836513.1"/>
    <property type="molecule type" value="Genomic_DNA"/>
</dbReference>
<name>A0AAD5DHH4_9CHLO</name>
<protein>
    <recommendedName>
        <fullName evidence="1">FAS1 domain-containing protein</fullName>
    </recommendedName>
</protein>
<reference evidence="2" key="1">
    <citation type="submission" date="2020-11" db="EMBL/GenBank/DDBJ databases">
        <title>Chlorella ohadii genome sequencing and assembly.</title>
        <authorList>
            <person name="Murik O."/>
            <person name="Treves H."/>
            <person name="Kedem I."/>
            <person name="Shotland Y."/>
            <person name="Kaplan A."/>
        </authorList>
    </citation>
    <scope>NUCLEOTIDE SEQUENCE</scope>
    <source>
        <strain evidence="2">1</strain>
    </source>
</reference>
<dbReference type="InterPro" id="IPR050904">
    <property type="entry name" value="Adhesion/Biosynth-related"/>
</dbReference>
<dbReference type="PANTHER" id="PTHR10900:SF77">
    <property type="entry name" value="FI19380P1"/>
    <property type="match status" value="1"/>
</dbReference>
<feature type="domain" description="FAS1" evidence="1">
    <location>
        <begin position="20"/>
        <end position="127"/>
    </location>
</feature>
<dbReference type="InterPro" id="IPR000782">
    <property type="entry name" value="FAS1_domain"/>
</dbReference>
<dbReference type="InterPro" id="IPR036378">
    <property type="entry name" value="FAS1_dom_sf"/>
</dbReference>
<evidence type="ECO:0000313" key="2">
    <source>
        <dbReference type="EMBL" id="KAI7836513.1"/>
    </source>
</evidence>
<dbReference type="PANTHER" id="PTHR10900">
    <property type="entry name" value="PERIOSTIN-RELATED"/>
    <property type="match status" value="1"/>
</dbReference>
<sequence length="515" mass="52283">MSILTDWQNQHLANTSLAGTLLLPSDDAWRTFLAEQGLNPTNIYLQSQQLESLLAYHTLPQPLSYADLARAGVANTPLPTELPGATLRAQPINSTTQVLPYSQAVGGLAGSSSGGGASAAITGAGPAGDAVSAALAAGGTGAATTLPGLTGLGQAPAGQQQQCFRSIADAIAATPSLSIVRSTLSLSGWNLTNPGLNITLFLVSDTAQQQGLAQLFAPGQEEIQKLIGEAARDTRLLHASVAYTMVAGGYGGLTVDELRQLEGEELPTVFSPHMLTVEADPDNPEGVALLPEYGNLTAIVGREIRTCGGSVIHQVDRSLSPRTPVVDQYEAGAPLSTLNLTAGYEDYSPAEAQAEVDATAPAGAAAAPPTGLTAGGGGVAASPQFFSRASQLLGQFGWALLLNKQALEALAAYHIVPEAMRTTQMSEGQQLKTLAKDAQGTTLSLTVHRGSAGGVGISLQAVGSTARLLVPDVPICGGYAQVIDQVLLPVAVNATNSAPGGPAAPPPPSGSAASG</sequence>
<dbReference type="SUPFAM" id="SSF82153">
    <property type="entry name" value="FAS1 domain"/>
    <property type="match status" value="2"/>
</dbReference>
<keyword evidence="3" id="KW-1185">Reference proteome</keyword>
<feature type="domain" description="FAS1" evidence="1">
    <location>
        <begin position="387"/>
        <end position="490"/>
    </location>
</feature>
<dbReference type="SMART" id="SM00554">
    <property type="entry name" value="FAS1"/>
    <property type="match status" value="2"/>
</dbReference>
<organism evidence="2 3">
    <name type="scientific">Chlorella ohadii</name>
    <dbReference type="NCBI Taxonomy" id="2649997"/>
    <lineage>
        <taxon>Eukaryota</taxon>
        <taxon>Viridiplantae</taxon>
        <taxon>Chlorophyta</taxon>
        <taxon>core chlorophytes</taxon>
        <taxon>Trebouxiophyceae</taxon>
        <taxon>Chlorellales</taxon>
        <taxon>Chlorellaceae</taxon>
        <taxon>Chlorella clade</taxon>
        <taxon>Chlorella</taxon>
    </lineage>
</organism>
<dbReference type="GO" id="GO:0005615">
    <property type="term" value="C:extracellular space"/>
    <property type="evidence" value="ECO:0007669"/>
    <property type="project" value="TreeGrafter"/>
</dbReference>
<comment type="caution">
    <text evidence="2">The sequence shown here is derived from an EMBL/GenBank/DDBJ whole genome shotgun (WGS) entry which is preliminary data.</text>
</comment>
<evidence type="ECO:0000259" key="1">
    <source>
        <dbReference type="SMART" id="SM00554"/>
    </source>
</evidence>
<dbReference type="Pfam" id="PF02469">
    <property type="entry name" value="Fasciclin"/>
    <property type="match status" value="2"/>
</dbReference>
<dbReference type="Gene3D" id="2.30.180.10">
    <property type="entry name" value="FAS1 domain"/>
    <property type="match status" value="3"/>
</dbReference>
<evidence type="ECO:0000313" key="3">
    <source>
        <dbReference type="Proteomes" id="UP001205105"/>
    </source>
</evidence>
<dbReference type="Proteomes" id="UP001205105">
    <property type="component" value="Unassembled WGS sequence"/>
</dbReference>
<proteinExistence type="predicted"/>